<feature type="compositionally biased region" description="Polar residues" evidence="1">
    <location>
        <begin position="26"/>
        <end position="36"/>
    </location>
</feature>
<feature type="compositionally biased region" description="Polar residues" evidence="1">
    <location>
        <begin position="284"/>
        <end position="297"/>
    </location>
</feature>
<organism evidence="2 3">
    <name type="scientific">Coemansia brasiliensis</name>
    <dbReference type="NCBI Taxonomy" id="2650707"/>
    <lineage>
        <taxon>Eukaryota</taxon>
        <taxon>Fungi</taxon>
        <taxon>Fungi incertae sedis</taxon>
        <taxon>Zoopagomycota</taxon>
        <taxon>Kickxellomycotina</taxon>
        <taxon>Kickxellomycetes</taxon>
        <taxon>Kickxellales</taxon>
        <taxon>Kickxellaceae</taxon>
        <taxon>Coemansia</taxon>
    </lineage>
</organism>
<feature type="region of interest" description="Disordered" evidence="1">
    <location>
        <begin position="284"/>
        <end position="335"/>
    </location>
</feature>
<sequence length="636" mass="70388">MRLRRISRSTTSLPMFSNQDSDDTALTDNASGQNENYKPGKFYMQLRAAKSHHNLCYIEDTGALSQSLLSLMSKGERMPEVADLLSPIANQSYESDMDRSSIKLMVQPQVSEPVVPQPSPMSTHSCSIKSPKNTIASSPERPPVLLRKQMSMAQMEDRLSNRNSMVVSDMFFSRATEDDDAKSRTLPTSIISGQGKVKRRQSRFQLDLDFHLDKGSHRTSRFLYDVPSSSSATGMQSTLTRALQWSQRISQNGHRQLKRTSSSIIDQHKIYEIYEESIWHSTETPVSTSMASTTSKPKLNFGFGFSPSGQRRSVSDSTNNNPKAANSNQPGTRLNILRSVRSASVPWNMIRSWKNRNAQESRETDWELSSASSTFSSSNSEYCSTISSAEDKGSRKPTRKQSTIHLFVKRAGRGLLRRSTSFYKSISGATLTSNLRTISGNQSSFTSTPSTIPNEQLKLKDKPKMGSRLAMVMRQAGSKLKGTLKLTDKAHAVAEHDDEIVSAYPADSFTSNDLDTYLSMSALHSPVLSAPVNSRAGSGSDDVCIRGTAADTASNKQMPYLGLHRGDRVFATGADEGHMLASHASALPLASHAHHNHYSAMGARLRPTQFNSPFTTLPYGAYVQHHHQPRSQLHYM</sequence>
<accession>A0A9W8IG07</accession>
<dbReference type="Proteomes" id="UP001139887">
    <property type="component" value="Unassembled WGS sequence"/>
</dbReference>
<evidence type="ECO:0000313" key="2">
    <source>
        <dbReference type="EMBL" id="KAJ2851389.1"/>
    </source>
</evidence>
<evidence type="ECO:0000256" key="1">
    <source>
        <dbReference type="SAM" id="MobiDB-lite"/>
    </source>
</evidence>
<protein>
    <submittedName>
        <fullName evidence="2">Uncharacterized protein</fullName>
    </submittedName>
</protein>
<feature type="compositionally biased region" description="Polar residues" evidence="1">
    <location>
        <begin position="123"/>
        <end position="137"/>
    </location>
</feature>
<comment type="caution">
    <text evidence="2">The sequence shown here is derived from an EMBL/GenBank/DDBJ whole genome shotgun (WGS) entry which is preliminary data.</text>
</comment>
<gene>
    <name evidence="2" type="ORF">IWW36_001156</name>
</gene>
<proteinExistence type="predicted"/>
<reference evidence="2" key="1">
    <citation type="submission" date="2022-07" db="EMBL/GenBank/DDBJ databases">
        <title>Phylogenomic reconstructions and comparative analyses of Kickxellomycotina fungi.</title>
        <authorList>
            <person name="Reynolds N.K."/>
            <person name="Stajich J.E."/>
            <person name="Barry K."/>
            <person name="Grigoriev I.V."/>
            <person name="Crous P."/>
            <person name="Smith M.E."/>
        </authorList>
    </citation>
    <scope>NUCLEOTIDE SEQUENCE</scope>
    <source>
        <strain evidence="2">NRRL 1566</strain>
    </source>
</reference>
<dbReference type="OrthoDB" id="256303at2759"/>
<feature type="region of interest" description="Disordered" evidence="1">
    <location>
        <begin position="176"/>
        <end position="198"/>
    </location>
</feature>
<evidence type="ECO:0000313" key="3">
    <source>
        <dbReference type="Proteomes" id="UP001139887"/>
    </source>
</evidence>
<dbReference type="AlphaFoldDB" id="A0A9W8IG07"/>
<feature type="region of interest" description="Disordered" evidence="1">
    <location>
        <begin position="1"/>
        <end position="36"/>
    </location>
</feature>
<feature type="region of interest" description="Disordered" evidence="1">
    <location>
        <begin position="112"/>
        <end position="140"/>
    </location>
</feature>
<dbReference type="EMBL" id="JANBUW010000013">
    <property type="protein sequence ID" value="KAJ2851389.1"/>
    <property type="molecule type" value="Genomic_DNA"/>
</dbReference>
<feature type="compositionally biased region" description="Polar residues" evidence="1">
    <location>
        <begin position="307"/>
        <end position="332"/>
    </location>
</feature>
<name>A0A9W8IG07_9FUNG</name>
<keyword evidence="3" id="KW-1185">Reference proteome</keyword>